<name>A0A433UUY2_9CYAN</name>
<keyword evidence="3" id="KW-1185">Reference proteome</keyword>
<gene>
    <name evidence="2" type="ORF">DSM106972_083340</name>
</gene>
<feature type="domain" description="Methyltransferase type 12" evidence="1">
    <location>
        <begin position="48"/>
        <end position="146"/>
    </location>
</feature>
<dbReference type="GO" id="GO:0032259">
    <property type="term" value="P:methylation"/>
    <property type="evidence" value="ECO:0007669"/>
    <property type="project" value="UniProtKB-KW"/>
</dbReference>
<dbReference type="RefSeq" id="WP_127086365.1">
    <property type="nucleotide sequence ID" value="NZ_RSCL01000031.1"/>
</dbReference>
<evidence type="ECO:0000313" key="3">
    <source>
        <dbReference type="Proteomes" id="UP000271624"/>
    </source>
</evidence>
<dbReference type="Pfam" id="PF08242">
    <property type="entry name" value="Methyltransf_12"/>
    <property type="match status" value="1"/>
</dbReference>
<keyword evidence="2" id="KW-0808">Transferase</keyword>
<protein>
    <submittedName>
        <fullName evidence="2">Methyltransferase</fullName>
    </submittedName>
</protein>
<dbReference type="InterPro" id="IPR029063">
    <property type="entry name" value="SAM-dependent_MTases_sf"/>
</dbReference>
<reference evidence="2" key="1">
    <citation type="submission" date="2018-12" db="EMBL/GenBank/DDBJ databases">
        <authorList>
            <person name="Will S."/>
            <person name="Neumann-Schaal M."/>
            <person name="Henke P."/>
        </authorList>
    </citation>
    <scope>NUCLEOTIDE SEQUENCE</scope>
    <source>
        <strain evidence="2">PCC 7102</strain>
    </source>
</reference>
<dbReference type="Gene3D" id="3.40.50.150">
    <property type="entry name" value="Vaccinia Virus protein VP39"/>
    <property type="match status" value="1"/>
</dbReference>
<dbReference type="SUPFAM" id="SSF53335">
    <property type="entry name" value="S-adenosyl-L-methionine-dependent methyltransferases"/>
    <property type="match status" value="1"/>
</dbReference>
<proteinExistence type="predicted"/>
<keyword evidence="2" id="KW-0489">Methyltransferase</keyword>
<dbReference type="EMBL" id="RSCL01000031">
    <property type="protein sequence ID" value="RUS97597.1"/>
    <property type="molecule type" value="Genomic_DNA"/>
</dbReference>
<sequence length="231" mass="25757">MDFNKVAFLPEAEQYHETAAHLVPGYASLYEIAGCYLSLNIPDNANILIVGAGGGMEIKTLAKFSPTWQMTGVDPSSKMLEAAKFWVEHANVTNQVKLIEGLISDVSNETLFDAVTCILVMHFLDEAKKIQLLQDIYTKLKPNGILVLADMSISKNTEEFDIFINLYCQHAKFKGESEEKLQQLLDALNTSTFPISGEKEAELITKAGFTKPIMFFSSLWFKAWFASKVVS</sequence>
<organism evidence="2 3">
    <name type="scientific">Dulcicalothrix desertica PCC 7102</name>
    <dbReference type="NCBI Taxonomy" id="232991"/>
    <lineage>
        <taxon>Bacteria</taxon>
        <taxon>Bacillati</taxon>
        <taxon>Cyanobacteriota</taxon>
        <taxon>Cyanophyceae</taxon>
        <taxon>Nostocales</taxon>
        <taxon>Calotrichaceae</taxon>
        <taxon>Dulcicalothrix</taxon>
    </lineage>
</organism>
<comment type="caution">
    <text evidence="2">The sequence shown here is derived from an EMBL/GenBank/DDBJ whole genome shotgun (WGS) entry which is preliminary data.</text>
</comment>
<dbReference type="PANTHER" id="PTHR43861">
    <property type="entry name" value="TRANS-ACONITATE 2-METHYLTRANSFERASE-RELATED"/>
    <property type="match status" value="1"/>
</dbReference>
<dbReference type="GO" id="GO:0008168">
    <property type="term" value="F:methyltransferase activity"/>
    <property type="evidence" value="ECO:0007669"/>
    <property type="project" value="UniProtKB-KW"/>
</dbReference>
<reference evidence="2" key="2">
    <citation type="journal article" date="2019" name="Genome Biol. Evol.">
        <title>Day and night: Metabolic profiles and evolutionary relationships of six axenic non-marine cyanobacteria.</title>
        <authorList>
            <person name="Will S.E."/>
            <person name="Henke P."/>
            <person name="Boedeker C."/>
            <person name="Huang S."/>
            <person name="Brinkmann H."/>
            <person name="Rohde M."/>
            <person name="Jarek M."/>
            <person name="Friedl T."/>
            <person name="Seufert S."/>
            <person name="Schumacher M."/>
            <person name="Overmann J."/>
            <person name="Neumann-Schaal M."/>
            <person name="Petersen J."/>
        </authorList>
    </citation>
    <scope>NUCLEOTIDE SEQUENCE [LARGE SCALE GENOMIC DNA]</scope>
    <source>
        <strain evidence="2">PCC 7102</strain>
    </source>
</reference>
<evidence type="ECO:0000313" key="2">
    <source>
        <dbReference type="EMBL" id="RUS97597.1"/>
    </source>
</evidence>
<dbReference type="AlphaFoldDB" id="A0A433UUY2"/>
<dbReference type="InterPro" id="IPR013217">
    <property type="entry name" value="Methyltransf_12"/>
</dbReference>
<dbReference type="Proteomes" id="UP000271624">
    <property type="component" value="Unassembled WGS sequence"/>
</dbReference>
<dbReference type="OrthoDB" id="213472at2"/>
<dbReference type="CDD" id="cd02440">
    <property type="entry name" value="AdoMet_MTases"/>
    <property type="match status" value="1"/>
</dbReference>
<evidence type="ECO:0000259" key="1">
    <source>
        <dbReference type="Pfam" id="PF08242"/>
    </source>
</evidence>
<accession>A0A433UUY2</accession>